<dbReference type="InterPro" id="IPR015359">
    <property type="entry name" value="PLC_EF-hand-like"/>
</dbReference>
<dbReference type="EMBL" id="NHYD01001992">
    <property type="protein sequence ID" value="PPQ88911.1"/>
    <property type="molecule type" value="Genomic_DNA"/>
</dbReference>
<dbReference type="OrthoDB" id="269822at2759"/>
<dbReference type="Proteomes" id="UP000283269">
    <property type="component" value="Unassembled WGS sequence"/>
</dbReference>
<evidence type="ECO:0000313" key="6">
    <source>
        <dbReference type="EMBL" id="PPQ88911.1"/>
    </source>
</evidence>
<dbReference type="STRING" id="93625.A0A409XDV3"/>
<dbReference type="Gene3D" id="3.20.20.190">
    <property type="entry name" value="Phosphatidylinositol (PI) phosphodiesterase"/>
    <property type="match status" value="2"/>
</dbReference>
<dbReference type="PANTHER" id="PTHR10336:SF36">
    <property type="entry name" value="1-PHOSPHATIDYLINOSITOL 4,5-BISPHOSPHATE PHOSPHODIESTERASE BETA-4"/>
    <property type="match status" value="1"/>
</dbReference>
<dbReference type="InterPro" id="IPR011992">
    <property type="entry name" value="EF-hand-dom_pair"/>
</dbReference>
<dbReference type="Pfam" id="PF00388">
    <property type="entry name" value="PI-PLC-X"/>
    <property type="match status" value="1"/>
</dbReference>
<dbReference type="InterPro" id="IPR017946">
    <property type="entry name" value="PLC-like_Pdiesterase_TIM-brl"/>
</dbReference>
<gene>
    <name evidence="6" type="ORF">CVT25_009146</name>
</gene>
<dbReference type="GO" id="GO:0016042">
    <property type="term" value="P:lipid catabolic process"/>
    <property type="evidence" value="ECO:0007669"/>
    <property type="project" value="UniProtKB-KW"/>
</dbReference>
<dbReference type="GO" id="GO:0048015">
    <property type="term" value="P:phosphatidylinositol-mediated signaling"/>
    <property type="evidence" value="ECO:0007669"/>
    <property type="project" value="TreeGrafter"/>
</dbReference>
<dbReference type="PROSITE" id="PS50007">
    <property type="entry name" value="PIPLC_X_DOMAIN"/>
    <property type="match status" value="1"/>
</dbReference>
<dbReference type="Pfam" id="PF09279">
    <property type="entry name" value="EF-hand_like"/>
    <property type="match status" value="1"/>
</dbReference>
<dbReference type="SUPFAM" id="SSF51695">
    <property type="entry name" value="PLC-like phosphodiesterases"/>
    <property type="match status" value="1"/>
</dbReference>
<dbReference type="EC" id="3.1.4.11" evidence="1"/>
<dbReference type="GO" id="GO:0005509">
    <property type="term" value="F:calcium ion binding"/>
    <property type="evidence" value="ECO:0007669"/>
    <property type="project" value="InterPro"/>
</dbReference>
<reference evidence="6 7" key="1">
    <citation type="journal article" date="2018" name="Evol. Lett.">
        <title>Horizontal gene cluster transfer increased hallucinogenic mushroom diversity.</title>
        <authorList>
            <person name="Reynolds H.T."/>
            <person name="Vijayakumar V."/>
            <person name="Gluck-Thaler E."/>
            <person name="Korotkin H.B."/>
            <person name="Matheny P.B."/>
            <person name="Slot J.C."/>
        </authorList>
    </citation>
    <scope>NUCLEOTIDE SEQUENCE [LARGE SCALE GENOMIC DNA]</scope>
    <source>
        <strain evidence="6 7">2631</strain>
    </source>
</reference>
<dbReference type="InterPro" id="IPR011993">
    <property type="entry name" value="PH-like_dom_sf"/>
</dbReference>
<name>A0A409XDV3_PSICY</name>
<evidence type="ECO:0000256" key="3">
    <source>
        <dbReference type="ARBA" id="ARBA00022963"/>
    </source>
</evidence>
<dbReference type="InParanoid" id="A0A409XDV3"/>
<dbReference type="InterPro" id="IPR002048">
    <property type="entry name" value="EF_hand_dom"/>
</dbReference>
<dbReference type="SUPFAM" id="SSF50729">
    <property type="entry name" value="PH domain-like"/>
    <property type="match status" value="1"/>
</dbReference>
<dbReference type="Gene3D" id="1.10.238.10">
    <property type="entry name" value="EF-hand"/>
    <property type="match status" value="2"/>
</dbReference>
<evidence type="ECO:0000259" key="5">
    <source>
        <dbReference type="PROSITE" id="PS50222"/>
    </source>
</evidence>
<dbReference type="PROSITE" id="PS50222">
    <property type="entry name" value="EF_HAND_2"/>
    <property type="match status" value="1"/>
</dbReference>
<dbReference type="FunCoup" id="A0A409XDV3">
    <property type="interactions" value="133"/>
</dbReference>
<keyword evidence="7" id="KW-1185">Reference proteome</keyword>
<dbReference type="GO" id="GO:0004435">
    <property type="term" value="F:phosphatidylinositol-4,5-bisphosphate phospholipase C activity"/>
    <property type="evidence" value="ECO:0007669"/>
    <property type="project" value="UniProtKB-EC"/>
</dbReference>
<keyword evidence="4" id="KW-0443">Lipid metabolism</keyword>
<accession>A0A409XDV3</accession>
<dbReference type="PANTHER" id="PTHR10336">
    <property type="entry name" value="PHOSPHOINOSITIDE-SPECIFIC PHOSPHOLIPASE C FAMILY PROTEIN"/>
    <property type="match status" value="1"/>
</dbReference>
<dbReference type="AlphaFoldDB" id="A0A409XDV3"/>
<evidence type="ECO:0000256" key="4">
    <source>
        <dbReference type="ARBA" id="ARBA00023098"/>
    </source>
</evidence>
<dbReference type="SMART" id="SM00148">
    <property type="entry name" value="PLCXc"/>
    <property type="match status" value="1"/>
</dbReference>
<evidence type="ECO:0000256" key="2">
    <source>
        <dbReference type="ARBA" id="ARBA00022801"/>
    </source>
</evidence>
<proteinExistence type="predicted"/>
<keyword evidence="2" id="KW-0378">Hydrolase</keyword>
<keyword evidence="3" id="KW-0442">Lipid degradation</keyword>
<feature type="domain" description="EF-hand" evidence="5">
    <location>
        <begin position="202"/>
        <end position="237"/>
    </location>
</feature>
<dbReference type="InterPro" id="IPR001192">
    <property type="entry name" value="PI-PLC_fam"/>
</dbReference>
<dbReference type="InterPro" id="IPR000909">
    <property type="entry name" value="PLipase_C_PInositol-sp_X_dom"/>
</dbReference>
<comment type="caution">
    <text evidence="6">The sequence shown here is derived from an EMBL/GenBank/DDBJ whole genome shotgun (WGS) entry which is preliminary data.</text>
</comment>
<evidence type="ECO:0000313" key="7">
    <source>
        <dbReference type="Proteomes" id="UP000283269"/>
    </source>
</evidence>
<sequence length="540" mass="60913">MARAEVGLGPPLAKAVEEYDSDAFVLITNLYQSLALSIQTTMPDALLRYQGNILVAILHDQVNILDEYIRRTGEGLDTALVKKNSVEKGEEESPTAINDVNKMYMGLNAIKELRLGANARYYIEQFKIPTDLEERWITIIYILDGTYRTLHIVAESRDVFQMWSVALQKLYATVWERQYWKGADEEGNQVLDFDDVERLCKRLNEALRKLFKELDTAGRGHLDYAQFQQFAKILNRRPELESIYEKISTRNGGKFDVAEFIKFMKELQKSKQNDEELTALFNKYARSSTSGSPNEPAEIISLEGFSNFLALPDNAAFSEQNLDIWQDMTAPISDYYISSLHNTYLVGHPLTFTSNVSMRDICEAIAKYAFVTSPYPVVISAEVHHRHHGRGVWRQDYPGSCGGSPKIAELPSPKSLKNKFLLKAKNLYVVEQLTTVQAECLAKKAAENKPATIEAPSSSSDSFNNEAEVLLKKGIADIKKTWKRLRGKGDSSNPSDAAAKESKRTKMFFRLASLLVYTVGVKCHGIAPSIEYAPEHIFAF</sequence>
<evidence type="ECO:0000256" key="1">
    <source>
        <dbReference type="ARBA" id="ARBA00012368"/>
    </source>
</evidence>
<dbReference type="GO" id="GO:0051209">
    <property type="term" value="P:release of sequestered calcium ion into cytosol"/>
    <property type="evidence" value="ECO:0007669"/>
    <property type="project" value="TreeGrafter"/>
</dbReference>
<dbReference type="Gene3D" id="2.30.29.30">
    <property type="entry name" value="Pleckstrin-homology domain (PH domain)/Phosphotyrosine-binding domain (PTB)"/>
    <property type="match status" value="1"/>
</dbReference>
<protein>
    <recommendedName>
        <fullName evidence="1">phosphoinositide phospholipase C</fullName>
        <ecNumber evidence="1">3.1.4.11</ecNumber>
    </recommendedName>
</protein>
<dbReference type="SUPFAM" id="SSF47473">
    <property type="entry name" value="EF-hand"/>
    <property type="match status" value="1"/>
</dbReference>
<organism evidence="6 7">
    <name type="scientific">Psilocybe cyanescens</name>
    <dbReference type="NCBI Taxonomy" id="93625"/>
    <lineage>
        <taxon>Eukaryota</taxon>
        <taxon>Fungi</taxon>
        <taxon>Dikarya</taxon>
        <taxon>Basidiomycota</taxon>
        <taxon>Agaricomycotina</taxon>
        <taxon>Agaricomycetes</taxon>
        <taxon>Agaricomycetidae</taxon>
        <taxon>Agaricales</taxon>
        <taxon>Agaricineae</taxon>
        <taxon>Strophariaceae</taxon>
        <taxon>Psilocybe</taxon>
    </lineage>
</organism>